<dbReference type="Proteomes" id="UP000076476">
    <property type="component" value="Unassembled WGS sequence"/>
</dbReference>
<dbReference type="Pfam" id="PF00849">
    <property type="entry name" value="PseudoU_synth_2"/>
    <property type="match status" value="1"/>
</dbReference>
<dbReference type="Gene3D" id="3.30.70.1560">
    <property type="entry name" value="Alpha-L RNA-binding motif"/>
    <property type="match status" value="1"/>
</dbReference>
<dbReference type="RefSeq" id="WP_063386590.1">
    <property type="nucleotide sequence ID" value="NZ_LWBR01000006.1"/>
</dbReference>
<dbReference type="PANTHER" id="PTHR47683">
    <property type="entry name" value="PSEUDOURIDINE SYNTHASE FAMILY PROTEIN-RELATED"/>
    <property type="match status" value="1"/>
</dbReference>
<reference evidence="7 8" key="1">
    <citation type="submission" date="2016-04" db="EMBL/GenBank/DDBJ databases">
        <title>Draft genome sequence of Aeribacillus pallidus 8m3 from petroleum reservoir.</title>
        <authorList>
            <person name="Poltaraus A.B."/>
            <person name="Nazina T.N."/>
            <person name="Tourova T.P."/>
            <person name="Malakho S.M."/>
            <person name="Korshunova A.V."/>
            <person name="Sokolova D.S."/>
        </authorList>
    </citation>
    <scope>NUCLEOTIDE SEQUENCE [LARGE SCALE GENOMIC DNA]</scope>
    <source>
        <strain evidence="7 8">8m3</strain>
    </source>
</reference>
<dbReference type="CDD" id="cd00165">
    <property type="entry name" value="S4"/>
    <property type="match status" value="1"/>
</dbReference>
<dbReference type="SMART" id="SM00363">
    <property type="entry name" value="S4"/>
    <property type="match status" value="1"/>
</dbReference>
<dbReference type="InterPro" id="IPR020094">
    <property type="entry name" value="TruA/RsuA/RluB/E/F_N"/>
</dbReference>
<dbReference type="InterPro" id="IPR036986">
    <property type="entry name" value="S4_RNA-bd_sf"/>
</dbReference>
<sequence length="248" mass="28005">MRIDKLLAHAGYGSRKEVKKLLKERAVHVNGEVVTDPKTNVDPNKQEIIINGEQVLYKEHVYFMMNKPAGFLSATEDNVQKTVVDLLDPEDLRYNPFPVGRLDKDTEGLLLLTSDGQLAHQLTSPKKNVSKKYFAEVIGLVTEEDVERFKAGVKLDDGYVTKPALLEIIKADGISEVFVTITEGKYHQIKRMFSAVGKKVKYLKRIQMGTLELDQTLQTGEYRELTKEELEQLRSIQGQPGNSADFPL</sequence>
<dbReference type="Gene3D" id="3.30.70.580">
    <property type="entry name" value="Pseudouridine synthase I, catalytic domain, N-terminal subdomain"/>
    <property type="match status" value="1"/>
</dbReference>
<evidence type="ECO:0000256" key="5">
    <source>
        <dbReference type="RuleBase" id="RU003887"/>
    </source>
</evidence>
<dbReference type="InterPro" id="IPR002942">
    <property type="entry name" value="S4_RNA-bd"/>
</dbReference>
<dbReference type="Gene3D" id="3.10.290.10">
    <property type="entry name" value="RNA-binding S4 domain"/>
    <property type="match status" value="1"/>
</dbReference>
<dbReference type="PROSITE" id="PS50889">
    <property type="entry name" value="S4"/>
    <property type="match status" value="1"/>
</dbReference>
<dbReference type="FunFam" id="3.10.290.10:FF:000003">
    <property type="entry name" value="Pseudouridine synthase"/>
    <property type="match status" value="1"/>
</dbReference>
<dbReference type="EMBL" id="LWBR01000006">
    <property type="protein sequence ID" value="KZN97721.1"/>
    <property type="molecule type" value="Genomic_DNA"/>
</dbReference>
<evidence type="ECO:0000313" key="7">
    <source>
        <dbReference type="EMBL" id="KZN97721.1"/>
    </source>
</evidence>
<dbReference type="NCBIfam" id="TIGR00093">
    <property type="entry name" value="pseudouridine synthase"/>
    <property type="match status" value="1"/>
</dbReference>
<gene>
    <name evidence="7" type="ORF">AZI98_01865</name>
</gene>
<dbReference type="STRING" id="33936.AZI98_01865"/>
<dbReference type="GO" id="GO:0120159">
    <property type="term" value="F:rRNA pseudouridine synthase activity"/>
    <property type="evidence" value="ECO:0007669"/>
    <property type="project" value="UniProtKB-ARBA"/>
</dbReference>
<proteinExistence type="inferred from homology"/>
<dbReference type="InterPro" id="IPR050343">
    <property type="entry name" value="RsuA_PseudoU_synthase"/>
</dbReference>
<dbReference type="InterPro" id="IPR000748">
    <property type="entry name" value="PsdUridine_synth_RsuA/RluB/E/F"/>
</dbReference>
<dbReference type="GO" id="GO:0000455">
    <property type="term" value="P:enzyme-directed rRNA pseudouridine synthesis"/>
    <property type="evidence" value="ECO:0007669"/>
    <property type="project" value="UniProtKB-ARBA"/>
</dbReference>
<dbReference type="FunFam" id="3.30.70.1560:FF:000001">
    <property type="entry name" value="Pseudouridine synthase"/>
    <property type="match status" value="1"/>
</dbReference>
<keyword evidence="2 4" id="KW-0694">RNA-binding</keyword>
<dbReference type="SUPFAM" id="SSF55174">
    <property type="entry name" value="Alpha-L RNA-binding motif"/>
    <property type="match status" value="1"/>
</dbReference>
<evidence type="ECO:0000256" key="4">
    <source>
        <dbReference type="PROSITE-ProRule" id="PRU00182"/>
    </source>
</evidence>
<dbReference type="InterPro" id="IPR020103">
    <property type="entry name" value="PsdUridine_synth_cat_dom_sf"/>
</dbReference>
<evidence type="ECO:0000256" key="2">
    <source>
        <dbReference type="ARBA" id="ARBA00022884"/>
    </source>
</evidence>
<dbReference type="EC" id="5.4.99.-" evidence="5"/>
<dbReference type="InterPro" id="IPR006145">
    <property type="entry name" value="PsdUridine_synth_RsuA/RluA"/>
</dbReference>
<dbReference type="CDD" id="cd02553">
    <property type="entry name" value="PseudoU_synth_RsuA"/>
    <property type="match status" value="1"/>
</dbReference>
<dbReference type="AlphaFoldDB" id="A0A165Z1Q1"/>
<dbReference type="OrthoDB" id="9807213at2"/>
<dbReference type="GO" id="GO:0003723">
    <property type="term" value="F:RNA binding"/>
    <property type="evidence" value="ECO:0007669"/>
    <property type="project" value="UniProtKB-KW"/>
</dbReference>
<accession>A0A165Z1Q1</accession>
<evidence type="ECO:0000256" key="1">
    <source>
        <dbReference type="ARBA" id="ARBA00008348"/>
    </source>
</evidence>
<protein>
    <recommendedName>
        <fullName evidence="5">Pseudouridine synthase</fullName>
        <ecNumber evidence="5">5.4.99.-</ecNumber>
    </recommendedName>
</protein>
<dbReference type="PROSITE" id="PS01149">
    <property type="entry name" value="PSI_RSU"/>
    <property type="match status" value="1"/>
</dbReference>
<evidence type="ECO:0000256" key="3">
    <source>
        <dbReference type="ARBA" id="ARBA00023235"/>
    </source>
</evidence>
<feature type="domain" description="RNA-binding S4" evidence="6">
    <location>
        <begin position="1"/>
        <end position="60"/>
    </location>
</feature>
<dbReference type="InterPro" id="IPR018496">
    <property type="entry name" value="PsdUridine_synth_RsuA/RluB_CS"/>
</dbReference>
<keyword evidence="8" id="KW-1185">Reference proteome</keyword>
<dbReference type="PANTHER" id="PTHR47683:SF4">
    <property type="entry name" value="PSEUDOURIDINE SYNTHASE"/>
    <property type="match status" value="1"/>
</dbReference>
<comment type="caution">
    <text evidence="7">The sequence shown here is derived from an EMBL/GenBank/DDBJ whole genome shotgun (WGS) entry which is preliminary data.</text>
</comment>
<keyword evidence="3 5" id="KW-0413">Isomerase</keyword>
<dbReference type="SUPFAM" id="SSF55120">
    <property type="entry name" value="Pseudouridine synthase"/>
    <property type="match status" value="1"/>
</dbReference>
<dbReference type="Pfam" id="PF01479">
    <property type="entry name" value="S4"/>
    <property type="match status" value="1"/>
</dbReference>
<evidence type="ECO:0000313" key="8">
    <source>
        <dbReference type="Proteomes" id="UP000076476"/>
    </source>
</evidence>
<name>A0A165Z1Q1_9BACI</name>
<evidence type="ECO:0000259" key="6">
    <source>
        <dbReference type="SMART" id="SM00363"/>
    </source>
</evidence>
<organism evidence="7 8">
    <name type="scientific">Aeribacillus pallidus</name>
    <dbReference type="NCBI Taxonomy" id="33936"/>
    <lineage>
        <taxon>Bacteria</taxon>
        <taxon>Bacillati</taxon>
        <taxon>Bacillota</taxon>
        <taxon>Bacilli</taxon>
        <taxon>Bacillales</taxon>
        <taxon>Bacillaceae</taxon>
        <taxon>Aeribacillus</taxon>
    </lineage>
</organism>
<comment type="similarity">
    <text evidence="1 5">Belongs to the pseudouridine synthase RsuA family.</text>
</comment>
<dbReference type="InterPro" id="IPR042092">
    <property type="entry name" value="PsdUridine_s_RsuA/RluB/E/F_cat"/>
</dbReference>
<dbReference type="GO" id="GO:0005829">
    <property type="term" value="C:cytosol"/>
    <property type="evidence" value="ECO:0007669"/>
    <property type="project" value="UniProtKB-ARBA"/>
</dbReference>